<accession>A0A2T0LGB0</accession>
<comment type="caution">
    <text evidence="2">The sequence shown here is derived from an EMBL/GenBank/DDBJ whole genome shotgun (WGS) entry which is preliminary data.</text>
</comment>
<gene>
    <name evidence="2" type="ORF">CLV97_10769</name>
</gene>
<dbReference type="InterPro" id="IPR053863">
    <property type="entry name" value="Glyoxy/Ble-like_N"/>
</dbReference>
<proteinExistence type="predicted"/>
<dbReference type="AlphaFoldDB" id="A0A2T0LGB0"/>
<name>A0A2T0LGB0_9BACL</name>
<sequence length="34" mass="4036">MSLTAKNIYINLPVKDLRRSTEFFGQIGFQFDER</sequence>
<evidence type="ECO:0000313" key="3">
    <source>
        <dbReference type="Proteomes" id="UP000237797"/>
    </source>
</evidence>
<evidence type="ECO:0000313" key="2">
    <source>
        <dbReference type="EMBL" id="PRX41303.1"/>
    </source>
</evidence>
<keyword evidence="3" id="KW-1185">Reference proteome</keyword>
<evidence type="ECO:0000259" key="1">
    <source>
        <dbReference type="Pfam" id="PF22677"/>
    </source>
</evidence>
<dbReference type="Pfam" id="PF22677">
    <property type="entry name" value="Ble-like_N"/>
    <property type="match status" value="1"/>
</dbReference>
<dbReference type="InterPro" id="IPR029068">
    <property type="entry name" value="Glyas_Bleomycin-R_OHBP_Dase"/>
</dbReference>
<reference evidence="2 3" key="1">
    <citation type="submission" date="2018-03" db="EMBL/GenBank/DDBJ databases">
        <title>Genomic Encyclopedia of Archaeal and Bacterial Type Strains, Phase II (KMG-II): from individual species to whole genera.</title>
        <authorList>
            <person name="Goeker M."/>
        </authorList>
    </citation>
    <scope>NUCLEOTIDE SEQUENCE [LARGE SCALE GENOMIC DNA]</scope>
    <source>
        <strain evidence="2 3">DSM 44946</strain>
    </source>
</reference>
<feature type="domain" description="Glyoxalase/Bleomycin resistance-like N-terminal" evidence="1">
    <location>
        <begin position="9"/>
        <end position="33"/>
    </location>
</feature>
<dbReference type="Gene3D" id="3.10.180.10">
    <property type="entry name" value="2,3-Dihydroxybiphenyl 1,2-Dioxygenase, domain 1"/>
    <property type="match status" value="1"/>
</dbReference>
<organism evidence="2 3">
    <name type="scientific">Planifilum fimeticola</name>
    <dbReference type="NCBI Taxonomy" id="201975"/>
    <lineage>
        <taxon>Bacteria</taxon>
        <taxon>Bacillati</taxon>
        <taxon>Bacillota</taxon>
        <taxon>Bacilli</taxon>
        <taxon>Bacillales</taxon>
        <taxon>Thermoactinomycetaceae</taxon>
        <taxon>Planifilum</taxon>
    </lineage>
</organism>
<protein>
    <recommendedName>
        <fullName evidence="1">Glyoxalase/Bleomycin resistance-like N-terminal domain-containing protein</fullName>
    </recommendedName>
</protein>
<dbReference type="Proteomes" id="UP000237797">
    <property type="component" value="Unassembled WGS sequence"/>
</dbReference>
<dbReference type="EMBL" id="PVNE01000007">
    <property type="protein sequence ID" value="PRX41303.1"/>
    <property type="molecule type" value="Genomic_DNA"/>
</dbReference>